<evidence type="ECO:0000313" key="1">
    <source>
        <dbReference type="EMBL" id="XCO74656.1"/>
    </source>
</evidence>
<name>A0AAU8MSJ3_9GAMM</name>
<sequence>MRPVAPLHCDPRSLAIVYRLYELAYVGDLETSELQALDAEIYAGLMASYGEAPSDYRDNPMAA</sequence>
<dbReference type="AlphaFoldDB" id="A0AAU8MSJ3"/>
<gene>
    <name evidence="1" type="ORF">ABU614_20150</name>
</gene>
<dbReference type="EMBL" id="CP159925">
    <property type="protein sequence ID" value="XCO74656.1"/>
    <property type="molecule type" value="Genomic_DNA"/>
</dbReference>
<organism evidence="1">
    <name type="scientific">Lysobacter firmicutimachus</name>
    <dbReference type="NCBI Taxonomy" id="1792846"/>
    <lineage>
        <taxon>Bacteria</taxon>
        <taxon>Pseudomonadati</taxon>
        <taxon>Pseudomonadota</taxon>
        <taxon>Gammaproteobacteria</taxon>
        <taxon>Lysobacterales</taxon>
        <taxon>Lysobacteraceae</taxon>
        <taxon>Lysobacter</taxon>
    </lineage>
</organism>
<dbReference type="RefSeq" id="WP_064747528.1">
    <property type="nucleotide sequence ID" value="NZ_CP159925.1"/>
</dbReference>
<accession>A0AAU8MSJ3</accession>
<protein>
    <submittedName>
        <fullName evidence="1">Uncharacterized protein</fullName>
    </submittedName>
</protein>
<reference evidence="1" key="1">
    <citation type="submission" date="2024-06" db="EMBL/GenBank/DDBJ databases">
        <authorList>
            <person name="Li S."/>
        </authorList>
    </citation>
    <scope>NUCLEOTIDE SEQUENCE</scope>
    <source>
        <strain evidence="1">SR10</strain>
    </source>
</reference>
<proteinExistence type="predicted"/>